<dbReference type="InterPro" id="IPR002524">
    <property type="entry name" value="Cation_efflux"/>
</dbReference>
<dbReference type="InterPro" id="IPR027469">
    <property type="entry name" value="Cation_efflux_TMD_sf"/>
</dbReference>
<evidence type="ECO:0000313" key="8">
    <source>
        <dbReference type="EMBL" id="CEJ60610.1"/>
    </source>
</evidence>
<feature type="transmembrane region" description="Helical" evidence="6">
    <location>
        <begin position="12"/>
        <end position="32"/>
    </location>
</feature>
<evidence type="ECO:0000256" key="3">
    <source>
        <dbReference type="ARBA" id="ARBA00022692"/>
    </source>
</evidence>
<keyword evidence="2" id="KW-0813">Transport</keyword>
<dbReference type="PANTHER" id="PTHR43840">
    <property type="entry name" value="MITOCHONDRIAL METAL TRANSPORTER 1-RELATED"/>
    <property type="match status" value="1"/>
</dbReference>
<name>A0A0F7TYW3_PENBI</name>
<dbReference type="GO" id="GO:0008324">
    <property type="term" value="F:monoatomic cation transmembrane transporter activity"/>
    <property type="evidence" value="ECO:0007669"/>
    <property type="project" value="InterPro"/>
</dbReference>
<organism evidence="8 9">
    <name type="scientific">Penicillium brasilianum</name>
    <dbReference type="NCBI Taxonomy" id="104259"/>
    <lineage>
        <taxon>Eukaryota</taxon>
        <taxon>Fungi</taxon>
        <taxon>Dikarya</taxon>
        <taxon>Ascomycota</taxon>
        <taxon>Pezizomycotina</taxon>
        <taxon>Eurotiomycetes</taxon>
        <taxon>Eurotiomycetidae</taxon>
        <taxon>Eurotiales</taxon>
        <taxon>Aspergillaceae</taxon>
        <taxon>Penicillium</taxon>
    </lineage>
</organism>
<dbReference type="STRING" id="104259.A0A0F7TYW3"/>
<dbReference type="Pfam" id="PF01545">
    <property type="entry name" value="Cation_efflux"/>
    <property type="match status" value="1"/>
</dbReference>
<feature type="transmembrane region" description="Helical" evidence="6">
    <location>
        <begin position="74"/>
        <end position="96"/>
    </location>
</feature>
<dbReference type="Proteomes" id="UP000042958">
    <property type="component" value="Unassembled WGS sequence"/>
</dbReference>
<accession>A0A0F7TYW3</accession>
<dbReference type="NCBIfam" id="TIGR01297">
    <property type="entry name" value="CDF"/>
    <property type="match status" value="1"/>
</dbReference>
<keyword evidence="4 6" id="KW-1133">Transmembrane helix</keyword>
<dbReference type="InterPro" id="IPR050291">
    <property type="entry name" value="CDF_Transporter"/>
</dbReference>
<proteinExistence type="predicted"/>
<evidence type="ECO:0000259" key="7">
    <source>
        <dbReference type="Pfam" id="PF01545"/>
    </source>
</evidence>
<gene>
    <name evidence="8" type="ORF">PMG11_09179</name>
</gene>
<dbReference type="GO" id="GO:0016020">
    <property type="term" value="C:membrane"/>
    <property type="evidence" value="ECO:0007669"/>
    <property type="project" value="UniProtKB-SubCell"/>
</dbReference>
<protein>
    <recommendedName>
        <fullName evidence="7">Cation efflux protein transmembrane domain-containing protein</fullName>
    </recommendedName>
</protein>
<evidence type="ECO:0000256" key="2">
    <source>
        <dbReference type="ARBA" id="ARBA00022448"/>
    </source>
</evidence>
<sequence length="219" mass="23450">MTAQAYDQQLSILSFGLMANLGIAGAKIGGGWVLHSQSLRADGFHSLADSISDLAAMSVLLMDSFNLSSRFSSIHVKVESVGGIIIGLMVLMGGIFLAKEAITLAPTAHVTVNPHAIWFSLASILIKEILYAKTMEVARQTKSAALAASAAHHRLDSFSSLLSLVSIMVGYFNTSSRIFDAVCAGFLSILVIKEALEVLYKSAEDVFRAATRLDYAKNH</sequence>
<dbReference type="GO" id="GO:0098771">
    <property type="term" value="P:inorganic ion homeostasis"/>
    <property type="evidence" value="ECO:0007669"/>
    <property type="project" value="UniProtKB-ARBA"/>
</dbReference>
<dbReference type="SUPFAM" id="SSF161111">
    <property type="entry name" value="Cation efflux protein transmembrane domain-like"/>
    <property type="match status" value="1"/>
</dbReference>
<comment type="subcellular location">
    <subcellularLocation>
        <location evidence="1">Membrane</location>
        <topology evidence="1">Multi-pass membrane protein</topology>
    </subcellularLocation>
</comment>
<reference evidence="9" key="1">
    <citation type="journal article" date="2015" name="Genome Announc.">
        <title>Draft genome sequence of the fungus Penicillium brasilianum MG11.</title>
        <authorList>
            <person name="Horn F."/>
            <person name="Linde J."/>
            <person name="Mattern D.J."/>
            <person name="Walther G."/>
            <person name="Guthke R."/>
            <person name="Brakhage A.A."/>
            <person name="Valiante V."/>
        </authorList>
    </citation>
    <scope>NUCLEOTIDE SEQUENCE [LARGE SCALE GENOMIC DNA]</scope>
    <source>
        <strain evidence="9">MG11</strain>
    </source>
</reference>
<dbReference type="EMBL" id="CDHK01000008">
    <property type="protein sequence ID" value="CEJ60610.1"/>
    <property type="molecule type" value="Genomic_DNA"/>
</dbReference>
<evidence type="ECO:0000313" key="9">
    <source>
        <dbReference type="Proteomes" id="UP000042958"/>
    </source>
</evidence>
<evidence type="ECO:0000256" key="5">
    <source>
        <dbReference type="ARBA" id="ARBA00023136"/>
    </source>
</evidence>
<keyword evidence="3 6" id="KW-0812">Transmembrane</keyword>
<keyword evidence="9" id="KW-1185">Reference proteome</keyword>
<evidence type="ECO:0000256" key="4">
    <source>
        <dbReference type="ARBA" id="ARBA00022989"/>
    </source>
</evidence>
<dbReference type="AlphaFoldDB" id="A0A0F7TYW3"/>
<evidence type="ECO:0000256" key="6">
    <source>
        <dbReference type="SAM" id="Phobius"/>
    </source>
</evidence>
<feature type="domain" description="Cation efflux protein transmembrane" evidence="7">
    <location>
        <begin position="16"/>
        <end position="204"/>
    </location>
</feature>
<dbReference type="Gene3D" id="1.20.1510.10">
    <property type="entry name" value="Cation efflux protein transmembrane domain"/>
    <property type="match status" value="1"/>
</dbReference>
<keyword evidence="5 6" id="KW-0472">Membrane</keyword>
<dbReference type="GO" id="GO:0030003">
    <property type="term" value="P:intracellular monoatomic cation homeostasis"/>
    <property type="evidence" value="ECO:0007669"/>
    <property type="project" value="UniProtKB-ARBA"/>
</dbReference>
<dbReference type="OrthoDB" id="435980at2759"/>
<dbReference type="PANTHER" id="PTHR43840:SF15">
    <property type="entry name" value="MITOCHONDRIAL METAL TRANSPORTER 1-RELATED"/>
    <property type="match status" value="1"/>
</dbReference>
<evidence type="ECO:0000256" key="1">
    <source>
        <dbReference type="ARBA" id="ARBA00004141"/>
    </source>
</evidence>
<dbReference type="InterPro" id="IPR058533">
    <property type="entry name" value="Cation_efflux_TM"/>
</dbReference>